<dbReference type="InterPro" id="IPR012338">
    <property type="entry name" value="Beta-lactam/transpept-like"/>
</dbReference>
<organism evidence="2 3">
    <name type="scientific">Jiangella ureilytica</name>
    <dbReference type="NCBI Taxonomy" id="2530374"/>
    <lineage>
        <taxon>Bacteria</taxon>
        <taxon>Bacillati</taxon>
        <taxon>Actinomycetota</taxon>
        <taxon>Actinomycetes</taxon>
        <taxon>Jiangellales</taxon>
        <taxon>Jiangellaceae</taxon>
        <taxon>Jiangella</taxon>
    </lineage>
</organism>
<dbReference type="Proteomes" id="UP000295621">
    <property type="component" value="Unassembled WGS sequence"/>
</dbReference>
<name>A0A4R4RUE1_9ACTN</name>
<dbReference type="InterPro" id="IPR001466">
    <property type="entry name" value="Beta-lactam-related"/>
</dbReference>
<proteinExistence type="predicted"/>
<protein>
    <submittedName>
        <fullName evidence="2">Class A beta-lactamase-related serine hydrolase</fullName>
    </submittedName>
</protein>
<keyword evidence="3" id="KW-1185">Reference proteome</keyword>
<evidence type="ECO:0000259" key="1">
    <source>
        <dbReference type="Pfam" id="PF00144"/>
    </source>
</evidence>
<sequence length="470" mass="49751">MSLSPSELQKEVDRIVEKHGVPGMVVATWQGGVRATAAAGVANLNTGQPFAADTGYLTGSITKVWLSTLLMTFVEEGTLDLDLPLVAYAPEVQFGADVEVAKTLTVRHLMNHSNGVDTSDLFVDSREYPDGVEDYLPRIAAAPKLTEPGVVSSYNNIGWIVAEIVLRRLSGRTFHELLQERVIEPLGLRRTVFSPREAILHRTAIGSFPAAAGRHEPTPQFMYPSAWAAPGTTIVTTVDDTLTFLRMHLADGLVPDGGGDARVLSAASAQAMRTPTSADPTGPASGFGLGWMYNEQDGRRVFSHGGGSPGGCAYALVSPDDDLALAAFVNSIAGMPPLADLVDAVLPAGPSPLAPPVIGAVRTDVDLAPFLGRYQRVTQRVEIVPSPDGDGVLVRLVPLPDDLVGATFPTMTDVKEFRAVPTAEDTLVSHGPAFAGSATALHFSEPGPDGYELVYLGKRLARRTGEAAAR</sequence>
<feature type="domain" description="Beta-lactamase-related" evidence="1">
    <location>
        <begin position="9"/>
        <end position="334"/>
    </location>
</feature>
<keyword evidence="2" id="KW-0378">Hydrolase</keyword>
<dbReference type="Gene3D" id="3.40.710.10">
    <property type="entry name" value="DD-peptidase/beta-lactamase superfamily"/>
    <property type="match status" value="1"/>
</dbReference>
<dbReference type="AlphaFoldDB" id="A0A4R4RUE1"/>
<dbReference type="RefSeq" id="WP_131980429.1">
    <property type="nucleotide sequence ID" value="NZ_SMKL01000010.1"/>
</dbReference>
<dbReference type="SUPFAM" id="SSF56601">
    <property type="entry name" value="beta-lactamase/transpeptidase-like"/>
    <property type="match status" value="1"/>
</dbReference>
<accession>A0A4R4RUE1</accession>
<dbReference type="Pfam" id="PF00144">
    <property type="entry name" value="Beta-lactamase"/>
    <property type="match status" value="1"/>
</dbReference>
<gene>
    <name evidence="2" type="ORF">E1212_06240</name>
</gene>
<dbReference type="EMBL" id="SMKL01000010">
    <property type="protein sequence ID" value="TDC53266.1"/>
    <property type="molecule type" value="Genomic_DNA"/>
</dbReference>
<dbReference type="InterPro" id="IPR050789">
    <property type="entry name" value="Diverse_Enzym_Activities"/>
</dbReference>
<reference evidence="2 3" key="1">
    <citation type="submission" date="2019-02" db="EMBL/GenBank/DDBJ databases">
        <title>Draft genome sequences of novel Actinobacteria.</title>
        <authorList>
            <person name="Sahin N."/>
            <person name="Ay H."/>
            <person name="Saygin H."/>
        </authorList>
    </citation>
    <scope>NUCLEOTIDE SEQUENCE [LARGE SCALE GENOMIC DNA]</scope>
    <source>
        <strain evidence="2 3">KC603</strain>
    </source>
</reference>
<comment type="caution">
    <text evidence="2">The sequence shown here is derived from an EMBL/GenBank/DDBJ whole genome shotgun (WGS) entry which is preliminary data.</text>
</comment>
<dbReference type="GO" id="GO:0016787">
    <property type="term" value="F:hydrolase activity"/>
    <property type="evidence" value="ECO:0007669"/>
    <property type="project" value="UniProtKB-KW"/>
</dbReference>
<evidence type="ECO:0000313" key="3">
    <source>
        <dbReference type="Proteomes" id="UP000295621"/>
    </source>
</evidence>
<dbReference type="PANTHER" id="PTHR43283:SF3">
    <property type="entry name" value="BETA-LACTAMASE FAMILY PROTEIN (AFU_ORTHOLOGUE AFUA_5G07500)"/>
    <property type="match status" value="1"/>
</dbReference>
<evidence type="ECO:0000313" key="2">
    <source>
        <dbReference type="EMBL" id="TDC53266.1"/>
    </source>
</evidence>
<dbReference type="OrthoDB" id="3863176at2"/>
<dbReference type="PANTHER" id="PTHR43283">
    <property type="entry name" value="BETA-LACTAMASE-RELATED"/>
    <property type="match status" value="1"/>
</dbReference>